<proteinExistence type="predicted"/>
<protein>
    <recommendedName>
        <fullName evidence="3">Right handed beta helix domain-containing protein</fullName>
    </recommendedName>
</protein>
<dbReference type="AlphaFoldDB" id="A0A6B8KJG5"/>
<dbReference type="EMBL" id="CP046052">
    <property type="protein sequence ID" value="QGM46728.1"/>
    <property type="molecule type" value="Genomic_DNA"/>
</dbReference>
<dbReference type="KEGG" id="mhey:H2LOC_014070"/>
<reference evidence="1 2" key="1">
    <citation type="submission" date="2019-11" db="EMBL/GenBank/DDBJ databases">
        <title>The genome sequence of Methylocystis heyeri.</title>
        <authorList>
            <person name="Oshkin I.Y."/>
            <person name="Miroshnikov K."/>
            <person name="Dedysh S.N."/>
        </authorList>
    </citation>
    <scope>NUCLEOTIDE SEQUENCE [LARGE SCALE GENOMIC DNA]</scope>
    <source>
        <strain evidence="1 2">H2</strain>
    </source>
</reference>
<dbReference type="Gene3D" id="2.160.20.10">
    <property type="entry name" value="Single-stranded right-handed beta-helix, Pectin lyase-like"/>
    <property type="match status" value="1"/>
</dbReference>
<evidence type="ECO:0000313" key="2">
    <source>
        <dbReference type="Proteomes" id="UP000309061"/>
    </source>
</evidence>
<accession>A0A6B8KJG5</accession>
<sequence>MSKLWIGSNTHLHVDPAMTIRQAPGSNGNLISTKAANRAWQSATITWTSGLTATLTQTAHGYSVGSPVVVDGQTDVTDSAYSCVCIVQSVIDANNVVISLRRTPAAAATGTIQGKLADQNVWIEGGLWDFDQANNAGAPVGVNKVSLVMFGVHRLKVENVSVTNSAKYALFLLSVADVEVRGLDVVNMPSDALKIQGPATNFTVDRVSIRSNGDDGVTVQPIQPYAYPGWNLNRGGDILNGHVRNVSSTKYVLTGMVAGIYAQPNFVVDNIVFDGISGEAGNIVSYQNGGANTSGGPTASTIGSTEIANVETDGTHVAVSLIANLPTGLTIENLLLRNINDANTASISVGPINVGPNTTVKKLNVLGGSFKNPPAANQYIYLSGALESLTVDGLYIAGANASILQSASGASLSNMTISRCRLNGISRLAYLVAGSTGNPLFVVTGNYGSAAQGLAISESADAYFEGNSFSGISLGLVRAYKSGADIPNVSVRSGGGNILSGGSIWLTLVTGTEVMSLYGMDIRADASIITRADGEYFYNTNPALGTLGVAGLIFGQGTATGSRHLMSNPSLAY</sequence>
<evidence type="ECO:0000313" key="1">
    <source>
        <dbReference type="EMBL" id="QGM46728.1"/>
    </source>
</evidence>
<keyword evidence="2" id="KW-1185">Reference proteome</keyword>
<organism evidence="1 2">
    <name type="scientific">Methylocystis heyeri</name>
    <dbReference type="NCBI Taxonomy" id="391905"/>
    <lineage>
        <taxon>Bacteria</taxon>
        <taxon>Pseudomonadati</taxon>
        <taxon>Pseudomonadota</taxon>
        <taxon>Alphaproteobacteria</taxon>
        <taxon>Hyphomicrobiales</taxon>
        <taxon>Methylocystaceae</taxon>
        <taxon>Methylocystis</taxon>
    </lineage>
</organism>
<evidence type="ECO:0008006" key="3">
    <source>
        <dbReference type="Google" id="ProtNLM"/>
    </source>
</evidence>
<dbReference type="SUPFAM" id="SSF51126">
    <property type="entry name" value="Pectin lyase-like"/>
    <property type="match status" value="1"/>
</dbReference>
<dbReference type="Gene3D" id="2.40.30.20">
    <property type="match status" value="1"/>
</dbReference>
<gene>
    <name evidence="1" type="ORF">H2LOC_014070</name>
</gene>
<dbReference type="InterPro" id="IPR012334">
    <property type="entry name" value="Pectin_lyas_fold"/>
</dbReference>
<dbReference type="Proteomes" id="UP000309061">
    <property type="component" value="Chromosome"/>
</dbReference>
<name>A0A6B8KJG5_9HYPH</name>
<dbReference type="InterPro" id="IPR011050">
    <property type="entry name" value="Pectin_lyase_fold/virulence"/>
</dbReference>
<dbReference type="RefSeq" id="WP_136497611.1">
    <property type="nucleotide sequence ID" value="NZ_CP046052.1"/>
</dbReference>
<dbReference type="InterPro" id="IPR023366">
    <property type="entry name" value="ATP_synth_asu-like_sf"/>
</dbReference>